<dbReference type="GO" id="GO:0050806">
    <property type="term" value="P:positive regulation of synaptic transmission"/>
    <property type="evidence" value="ECO:0007669"/>
    <property type="project" value="TreeGrafter"/>
</dbReference>
<comment type="subcellular location">
    <subcellularLocation>
        <location evidence="2">Synapse</location>
    </subcellularLocation>
</comment>
<dbReference type="Proteomes" id="UP000270296">
    <property type="component" value="Unassembled WGS sequence"/>
</dbReference>
<dbReference type="PANTHER" id="PTHR12157:SF21">
    <property type="entry name" value="RAB3 INTERACTING MOLECULE, ISOFORM F"/>
    <property type="match status" value="1"/>
</dbReference>
<proteinExistence type="predicted"/>
<dbReference type="GO" id="GO:0048167">
    <property type="term" value="P:regulation of synaptic plasticity"/>
    <property type="evidence" value="ECO:0007669"/>
    <property type="project" value="TreeGrafter"/>
</dbReference>
<sequence length="175" mass="19431">MIVKLSRWLPPNKSLGEFVTDLGPGQVVGRQVLASPCLGEIQICMVERKENLEIKIVRARNLSKKPGAKCYPAPYVKVYLLDGKSCLAKAKTAVATRTPEPRFDQHLIFTAPYGGKMLQITVMGDYGRMERRSIIGMAIIRLSSLDLSHSVEGWYKLFPTSAVIGPDQVKKEDPT</sequence>
<dbReference type="PROSITE" id="PS50004">
    <property type="entry name" value="C2"/>
    <property type="match status" value="1"/>
</dbReference>
<dbReference type="GO" id="GO:0048788">
    <property type="term" value="C:cytoskeleton of presynaptic active zone"/>
    <property type="evidence" value="ECO:0007669"/>
    <property type="project" value="TreeGrafter"/>
</dbReference>
<dbReference type="PANTHER" id="PTHR12157">
    <property type="entry name" value="REGULATING SYNAPTIC MEMBRANE EXOCYTOSIS PROTEIN"/>
    <property type="match status" value="1"/>
</dbReference>
<evidence type="ECO:0000313" key="4">
    <source>
        <dbReference type="EMBL" id="VDO98280.1"/>
    </source>
</evidence>
<dbReference type="GO" id="GO:0044325">
    <property type="term" value="F:transmembrane transporter binding"/>
    <property type="evidence" value="ECO:0007669"/>
    <property type="project" value="TreeGrafter"/>
</dbReference>
<dbReference type="GO" id="GO:0048791">
    <property type="term" value="P:calcium ion-regulated exocytosis of neurotransmitter"/>
    <property type="evidence" value="ECO:0007669"/>
    <property type="project" value="TreeGrafter"/>
</dbReference>
<organism evidence="4 5">
    <name type="scientific">Soboliphyme baturini</name>
    <dbReference type="NCBI Taxonomy" id="241478"/>
    <lineage>
        <taxon>Eukaryota</taxon>
        <taxon>Metazoa</taxon>
        <taxon>Ecdysozoa</taxon>
        <taxon>Nematoda</taxon>
        <taxon>Enoplea</taxon>
        <taxon>Dorylaimia</taxon>
        <taxon>Dioctophymatida</taxon>
        <taxon>Dioctophymatoidea</taxon>
        <taxon>Soboliphymatidae</taxon>
        <taxon>Soboliphyme</taxon>
    </lineage>
</organism>
<protein>
    <recommendedName>
        <fullName evidence="3">C2 domain-containing protein</fullName>
    </recommendedName>
</protein>
<dbReference type="OrthoDB" id="420032at2759"/>
<dbReference type="AlphaFoldDB" id="A0A3P7ZEY2"/>
<dbReference type="EMBL" id="UZAM01007316">
    <property type="protein sequence ID" value="VDO98280.1"/>
    <property type="molecule type" value="Genomic_DNA"/>
</dbReference>
<accession>A0A3P7ZEY2</accession>
<evidence type="ECO:0000256" key="2">
    <source>
        <dbReference type="ARBA" id="ARBA00034103"/>
    </source>
</evidence>
<dbReference type="Pfam" id="PF00168">
    <property type="entry name" value="C2"/>
    <property type="match status" value="1"/>
</dbReference>
<dbReference type="SUPFAM" id="SSF49562">
    <property type="entry name" value="C2 domain (Calcium/lipid-binding domain, CaLB)"/>
    <property type="match status" value="1"/>
</dbReference>
<dbReference type="GO" id="GO:0042734">
    <property type="term" value="C:presynaptic membrane"/>
    <property type="evidence" value="ECO:0007669"/>
    <property type="project" value="TreeGrafter"/>
</dbReference>
<reference evidence="4 5" key="1">
    <citation type="submission" date="2018-11" db="EMBL/GenBank/DDBJ databases">
        <authorList>
            <consortium name="Pathogen Informatics"/>
        </authorList>
    </citation>
    <scope>NUCLEOTIDE SEQUENCE [LARGE SCALE GENOMIC DNA]</scope>
</reference>
<feature type="domain" description="C2" evidence="3">
    <location>
        <begin position="37"/>
        <end position="155"/>
    </location>
</feature>
<evidence type="ECO:0000259" key="3">
    <source>
        <dbReference type="PROSITE" id="PS50004"/>
    </source>
</evidence>
<name>A0A3P7ZEY2_9BILA</name>
<keyword evidence="1" id="KW-0770">Synapse</keyword>
<evidence type="ECO:0000256" key="1">
    <source>
        <dbReference type="ARBA" id="ARBA00023018"/>
    </source>
</evidence>
<dbReference type="InterPro" id="IPR000008">
    <property type="entry name" value="C2_dom"/>
</dbReference>
<keyword evidence="5" id="KW-1185">Reference proteome</keyword>
<evidence type="ECO:0000313" key="5">
    <source>
        <dbReference type="Proteomes" id="UP000270296"/>
    </source>
</evidence>
<dbReference type="InterPro" id="IPR035892">
    <property type="entry name" value="C2_domain_sf"/>
</dbReference>
<dbReference type="InterPro" id="IPR039032">
    <property type="entry name" value="Rim-like"/>
</dbReference>
<dbReference type="GO" id="GO:0031267">
    <property type="term" value="F:small GTPase binding"/>
    <property type="evidence" value="ECO:0007669"/>
    <property type="project" value="InterPro"/>
</dbReference>
<dbReference type="Gene3D" id="2.60.40.150">
    <property type="entry name" value="C2 domain"/>
    <property type="match status" value="1"/>
</dbReference>
<gene>
    <name evidence="4" type="ORF">SBAD_LOCUS2605</name>
</gene>
<dbReference type="GO" id="GO:0042391">
    <property type="term" value="P:regulation of membrane potential"/>
    <property type="evidence" value="ECO:0007669"/>
    <property type="project" value="TreeGrafter"/>
</dbReference>
<dbReference type="SMART" id="SM00239">
    <property type="entry name" value="C2"/>
    <property type="match status" value="1"/>
</dbReference>